<keyword evidence="2" id="KW-1185">Reference proteome</keyword>
<comment type="caution">
    <text evidence="1">The sequence shown here is derived from an EMBL/GenBank/DDBJ whole genome shotgun (WGS) entry which is preliminary data.</text>
</comment>
<dbReference type="AlphaFoldDB" id="A0A9D3SD97"/>
<dbReference type="Proteomes" id="UP000824219">
    <property type="component" value="Linkage Group LG20"/>
</dbReference>
<sequence>MLEDGRDTFRHDVPSQIRPRDRAGTMTLVDRDELASALRLSTPLPAALQRYTRQFFTICANGPLEQLCPRTPDCDKQLHVMKRELSIFTLQ</sequence>
<gene>
    <name evidence="1" type="ORF">KOW79_016588</name>
</gene>
<name>A0A9D3SD97_9TELE</name>
<proteinExistence type="predicted"/>
<organism evidence="1 2">
    <name type="scientific">Hemibagrus wyckioides</name>
    <dbReference type="NCBI Taxonomy" id="337641"/>
    <lineage>
        <taxon>Eukaryota</taxon>
        <taxon>Metazoa</taxon>
        <taxon>Chordata</taxon>
        <taxon>Craniata</taxon>
        <taxon>Vertebrata</taxon>
        <taxon>Euteleostomi</taxon>
        <taxon>Actinopterygii</taxon>
        <taxon>Neopterygii</taxon>
        <taxon>Teleostei</taxon>
        <taxon>Ostariophysi</taxon>
        <taxon>Siluriformes</taxon>
        <taxon>Bagridae</taxon>
        <taxon>Hemibagrus</taxon>
    </lineage>
</organism>
<protein>
    <submittedName>
        <fullName evidence="1">Uncharacterized protein</fullName>
    </submittedName>
</protein>
<evidence type="ECO:0000313" key="2">
    <source>
        <dbReference type="Proteomes" id="UP000824219"/>
    </source>
</evidence>
<accession>A0A9D3SD97</accession>
<dbReference type="EMBL" id="JAHKSW010000020">
    <property type="protein sequence ID" value="KAG7319445.1"/>
    <property type="molecule type" value="Genomic_DNA"/>
</dbReference>
<reference evidence="1 2" key="1">
    <citation type="submission" date="2021-06" db="EMBL/GenBank/DDBJ databases">
        <title>Chromosome-level genome assembly of the red-tail catfish (Hemibagrus wyckioides).</title>
        <authorList>
            <person name="Shao F."/>
        </authorList>
    </citation>
    <scope>NUCLEOTIDE SEQUENCE [LARGE SCALE GENOMIC DNA]</scope>
    <source>
        <strain evidence="1">EC202008001</strain>
        <tissue evidence="1">Blood</tissue>
    </source>
</reference>
<evidence type="ECO:0000313" key="1">
    <source>
        <dbReference type="EMBL" id="KAG7319445.1"/>
    </source>
</evidence>